<protein>
    <submittedName>
        <fullName evidence="2">Uncharacterized protein</fullName>
    </submittedName>
</protein>
<evidence type="ECO:0000256" key="1">
    <source>
        <dbReference type="SAM" id="Phobius"/>
    </source>
</evidence>
<feature type="transmembrane region" description="Helical" evidence="1">
    <location>
        <begin position="203"/>
        <end position="225"/>
    </location>
</feature>
<dbReference type="Proteomes" id="UP000321367">
    <property type="component" value="Unassembled WGS sequence"/>
</dbReference>
<keyword evidence="1" id="KW-0472">Membrane</keyword>
<organism evidence="2 3">
    <name type="scientific">Gillisia hiemivivida</name>
    <dbReference type="NCBI Taxonomy" id="291190"/>
    <lineage>
        <taxon>Bacteria</taxon>
        <taxon>Pseudomonadati</taxon>
        <taxon>Bacteroidota</taxon>
        <taxon>Flavobacteriia</taxon>
        <taxon>Flavobacteriales</taxon>
        <taxon>Flavobacteriaceae</taxon>
        <taxon>Gillisia</taxon>
    </lineage>
</organism>
<keyword evidence="3" id="KW-1185">Reference proteome</keyword>
<evidence type="ECO:0000313" key="3">
    <source>
        <dbReference type="Proteomes" id="UP000321367"/>
    </source>
</evidence>
<reference evidence="2 3" key="1">
    <citation type="submission" date="2019-08" db="EMBL/GenBank/DDBJ databases">
        <title>Genome sequence of Gillisia hiemivivida IC154 (type strain).</title>
        <authorList>
            <person name="Bowman J.P."/>
        </authorList>
    </citation>
    <scope>NUCLEOTIDE SEQUENCE [LARGE SCALE GENOMIC DNA]</scope>
    <source>
        <strain evidence="2 3">IC154</strain>
    </source>
</reference>
<proteinExistence type="predicted"/>
<comment type="caution">
    <text evidence="2">The sequence shown here is derived from an EMBL/GenBank/DDBJ whole genome shotgun (WGS) entry which is preliminary data.</text>
</comment>
<keyword evidence="1" id="KW-1133">Transmembrane helix</keyword>
<feature type="transmembrane region" description="Helical" evidence="1">
    <location>
        <begin position="173"/>
        <end position="191"/>
    </location>
</feature>
<accession>A0A5C6ZU52</accession>
<dbReference type="EMBL" id="VORY01000005">
    <property type="protein sequence ID" value="TXD94343.1"/>
    <property type="molecule type" value="Genomic_DNA"/>
</dbReference>
<sequence length="243" mass="28789">MILKMELQGTHIPDKILQNRNKRISEQHLLEEVQEIFKREQSKNDLILKNIAESIETESNSLKFDFLETSKIYHLSDIEKICIDYRLRFLNSSLFKAELPYEAISKIKHLEKIHETKLEGFKIMAPAKLFKLKNADDPLLFAPIGNQYYYLIHSWGKDLHPFRKLMMWPFKNLENFILLLLVVSFFLTTLVPEGMFSQKQTTTEFLVIFLFMFKWVAGLAIYFGFKKGKNFSEAIWRSKFYNA</sequence>
<name>A0A5C6ZU52_9FLAO</name>
<keyword evidence="1" id="KW-0812">Transmembrane</keyword>
<evidence type="ECO:0000313" key="2">
    <source>
        <dbReference type="EMBL" id="TXD94343.1"/>
    </source>
</evidence>
<gene>
    <name evidence="2" type="ORF">ES724_06765</name>
</gene>
<dbReference type="OrthoDB" id="1425482at2"/>
<dbReference type="AlphaFoldDB" id="A0A5C6ZU52"/>